<protein>
    <recommendedName>
        <fullName evidence="1">Flagellin</fullName>
    </recommendedName>
</protein>
<dbReference type="Proteomes" id="UP000426444">
    <property type="component" value="Chromosome"/>
</dbReference>
<dbReference type="GO" id="GO:0009288">
    <property type="term" value="C:bacterial-type flagellum"/>
    <property type="evidence" value="ECO:0007669"/>
    <property type="project" value="InterPro"/>
</dbReference>
<keyword evidence="4" id="KW-1185">Reference proteome</keyword>
<evidence type="ECO:0000259" key="2">
    <source>
        <dbReference type="Pfam" id="PF00669"/>
    </source>
</evidence>
<dbReference type="RefSeq" id="WP_156204211.1">
    <property type="nucleotide sequence ID" value="NZ_CP046457.1"/>
</dbReference>
<dbReference type="Gene3D" id="3.30.70.2120">
    <property type="match status" value="1"/>
</dbReference>
<dbReference type="KEGG" id="salq:SYNTR_1834"/>
<evidence type="ECO:0000256" key="1">
    <source>
        <dbReference type="ARBA" id="ARBA00020110"/>
    </source>
</evidence>
<dbReference type="OrthoDB" id="9796789at2"/>
<accession>A0A6I6DN60</accession>
<evidence type="ECO:0000313" key="4">
    <source>
        <dbReference type="Proteomes" id="UP000426444"/>
    </source>
</evidence>
<dbReference type="PANTHER" id="PTHR42792:SF2">
    <property type="entry name" value="FLAGELLIN"/>
    <property type="match status" value="1"/>
</dbReference>
<dbReference type="InterPro" id="IPR001492">
    <property type="entry name" value="Flagellin"/>
</dbReference>
<feature type="domain" description="Flagellin N-terminal" evidence="2">
    <location>
        <begin position="3"/>
        <end position="138"/>
    </location>
</feature>
<name>A0A6I6DN60_9FIRM</name>
<gene>
    <name evidence="3" type="ORF">SYNTR_1834</name>
</gene>
<dbReference type="AlphaFoldDB" id="A0A6I6DN60"/>
<dbReference type="PANTHER" id="PTHR42792">
    <property type="entry name" value="FLAGELLIN"/>
    <property type="match status" value="1"/>
</dbReference>
<proteinExistence type="predicted"/>
<sequence>MIINNNMMAMNTHRQLTLNNAEGAQSTEKLSSGLRINRAGDDAAGLSISEKMRAQIRGLQQAERNAQDGISLIQTAEGALNETHDILQRMRELATQAANDSNVEVDRQAMQNEMNQLTSEINRIGNTTEFNTQKILQGEGVDPELKGDLNLPKAGLDDVPAYLEGGEFIPAKKAAIQIQFAQDAVESSTDDTNRVLDEDITVSLNGQDIKLNFKNEDDSTTFSTGDININDAGDDVDIYIEDGMSKEQITRLAEEALNQAIAVNESIDAEDYNISRDENALTIATVATGAGQEIQATGLLDDNAGGIEAADLMNYSAGGSLTAASFTASDVTGTGLNAIRKYSEATVDFDLDTIKNQVLNQGISEDNTDYFTAAGALSVDGLVKHLEGTGFTIGQETIEFFDGSDGCPLQKTYLNTKINIKLQEYNKIQKTLHKKQAFKLQIIKNIQ</sequence>
<dbReference type="SUPFAM" id="SSF64518">
    <property type="entry name" value="Phase 1 flagellin"/>
    <property type="match status" value="1"/>
</dbReference>
<dbReference type="Gene3D" id="1.20.1330.10">
    <property type="entry name" value="f41 fragment of flagellin, N-terminal domain"/>
    <property type="match status" value="1"/>
</dbReference>
<dbReference type="InterPro" id="IPR001029">
    <property type="entry name" value="Flagellin_N"/>
</dbReference>
<dbReference type="PRINTS" id="PR00207">
    <property type="entry name" value="FLAGELLIN"/>
</dbReference>
<keyword evidence="3" id="KW-0969">Cilium</keyword>
<reference evidence="4" key="1">
    <citation type="journal article" date="2019" name="Microbiology">
        <title>Complete Genome Sequence of an Uncultured Bacterium of the Candidate Phylum Bipolaricaulota.</title>
        <authorList>
            <person name="Kadnikov V.V."/>
            <person name="Mardanov A.V."/>
            <person name="Beletsky A.V."/>
            <person name="Frank Y.A."/>
            <person name="Karnachuk O.V."/>
            <person name="Ravin N.V."/>
        </authorList>
    </citation>
    <scope>NUCLEOTIDE SEQUENCE [LARGE SCALE GENOMIC DNA]</scope>
</reference>
<keyword evidence="3" id="KW-0966">Cell projection</keyword>
<organism evidence="3 4">
    <name type="scientific">Candidatus Syntrophocurvum alkaliphilum</name>
    <dbReference type="NCBI Taxonomy" id="2293317"/>
    <lineage>
        <taxon>Bacteria</taxon>
        <taxon>Bacillati</taxon>
        <taxon>Bacillota</taxon>
        <taxon>Clostridia</taxon>
        <taxon>Eubacteriales</taxon>
        <taxon>Syntrophomonadaceae</taxon>
        <taxon>Candidatus Syntrophocurvum</taxon>
    </lineage>
</organism>
<dbReference type="EMBL" id="CP046457">
    <property type="protein sequence ID" value="QGU00428.1"/>
    <property type="molecule type" value="Genomic_DNA"/>
</dbReference>
<keyword evidence="3" id="KW-0282">Flagellum</keyword>
<dbReference type="Pfam" id="PF00669">
    <property type="entry name" value="Flagellin_N"/>
    <property type="match status" value="1"/>
</dbReference>
<evidence type="ECO:0000313" key="3">
    <source>
        <dbReference type="EMBL" id="QGU00428.1"/>
    </source>
</evidence>
<dbReference type="GO" id="GO:0005198">
    <property type="term" value="F:structural molecule activity"/>
    <property type="evidence" value="ECO:0007669"/>
    <property type="project" value="InterPro"/>
</dbReference>